<gene>
    <name evidence="1" type="ORF">PEGY_LOCUS4171</name>
</gene>
<proteinExistence type="predicted"/>
<organism evidence="1 2">
    <name type="scientific">Penicillium egyptiacum</name>
    <dbReference type="NCBI Taxonomy" id="1303716"/>
    <lineage>
        <taxon>Eukaryota</taxon>
        <taxon>Fungi</taxon>
        <taxon>Dikarya</taxon>
        <taxon>Ascomycota</taxon>
        <taxon>Pezizomycotina</taxon>
        <taxon>Eurotiomycetes</taxon>
        <taxon>Eurotiomycetidae</taxon>
        <taxon>Eurotiales</taxon>
        <taxon>Aspergillaceae</taxon>
        <taxon>Penicillium</taxon>
    </lineage>
</organism>
<accession>A0A9W4K9Q5</accession>
<reference evidence="1" key="1">
    <citation type="submission" date="2021-07" db="EMBL/GenBank/DDBJ databases">
        <authorList>
            <person name="Branca A.L. A."/>
        </authorList>
    </citation>
    <scope>NUCLEOTIDE SEQUENCE</scope>
</reference>
<dbReference type="OrthoDB" id="4276722at2759"/>
<dbReference type="AlphaFoldDB" id="A0A9W4K9Q5"/>
<comment type="caution">
    <text evidence="1">The sequence shown here is derived from an EMBL/GenBank/DDBJ whole genome shotgun (WGS) entry which is preliminary data.</text>
</comment>
<keyword evidence="2" id="KW-1185">Reference proteome</keyword>
<sequence>MVRTAQIARYPSDPIDRWIQREYADHQGNTVILGKFPYESQFYRPEEGGAYRLQVYSTTPIQTEELNKLYAYFCFDLTWPPFLEIYSYNPPDGLACVEHQRREIAHRKRLQAEQREGEYDESLPPLIPTMRTGFEDMFMSGFCFLLTSKSYLQGSFQDNDHGTGPWWISFDRSLPSTVKKLDMIKRLDNPPSKLQTFKEWGISVNPEIRDINVNITTSQSIIRWDMKELMRGIYSTYVYNQIDYGLHEPPPPPPSEETPTLQHIQEVLEQQQTAEVQSIDSTVLRLIWGPENNIVTVTNNSSDGECDLQYVIYVQFLAAIEQEKTALLETTARIFAAGIISHLPASKTIYFEFRIPGTSLSSLISAAPNGFEVGASHEFEAGSVMRALPQISRDVSISPIPHHFFTVVLDKPAFIQEPSVLFYTLWTDPRQYIELQGIDTVIETLRSAGIKEAARRLAMLAVEEKFQDCPRKLTREEHKELLSLSPEDCSTFRLLYLAATSRSGDFNHLCGNEVKLDQPSLSPPRTSVPEERLSEEYQTMTQREYDPGLGPPFAVIKFSCHSLLDPTQLGFMRIYLQIPIDCTFSSAPEVPARQAVSQRTHAELTVLATLDRENCKQYRNCLAMGKG</sequence>
<dbReference type="Proteomes" id="UP001154252">
    <property type="component" value="Unassembled WGS sequence"/>
</dbReference>
<evidence type="ECO:0000313" key="1">
    <source>
        <dbReference type="EMBL" id="CAG8895609.1"/>
    </source>
</evidence>
<dbReference type="EMBL" id="CAJVRC010000853">
    <property type="protein sequence ID" value="CAG8895609.1"/>
    <property type="molecule type" value="Genomic_DNA"/>
</dbReference>
<protein>
    <submittedName>
        <fullName evidence="1">Uncharacterized protein</fullName>
    </submittedName>
</protein>
<evidence type="ECO:0000313" key="2">
    <source>
        <dbReference type="Proteomes" id="UP001154252"/>
    </source>
</evidence>
<name>A0A9W4K9Q5_9EURO</name>